<keyword evidence="7" id="KW-1185">Reference proteome</keyword>
<keyword evidence="3 6" id="KW-0238">DNA-binding</keyword>
<dbReference type="Pfam" id="PF00126">
    <property type="entry name" value="HTH_1"/>
    <property type="match status" value="1"/>
</dbReference>
<accession>A0A2H1JAY9</accession>
<evidence type="ECO:0000313" key="6">
    <source>
        <dbReference type="EMBL" id="SMX84332.1"/>
    </source>
</evidence>
<dbReference type="InterPro" id="IPR005119">
    <property type="entry name" value="LysR_subst-bd"/>
</dbReference>
<dbReference type="AlphaFoldDB" id="A0A2H1JAY9"/>
<dbReference type="InterPro" id="IPR036390">
    <property type="entry name" value="WH_DNA-bd_sf"/>
</dbReference>
<dbReference type="SUPFAM" id="SSF46785">
    <property type="entry name" value="Winged helix' DNA-binding domain"/>
    <property type="match status" value="1"/>
</dbReference>
<comment type="similarity">
    <text evidence="1">Belongs to the LysR transcriptional regulatory family.</text>
</comment>
<reference evidence="7" key="1">
    <citation type="submission" date="2017-03" db="EMBL/GenBank/DDBJ databases">
        <authorList>
            <person name="Monnet C."/>
        </authorList>
    </citation>
    <scope>NUCLEOTIDE SEQUENCE [LARGE SCALE GENOMIC DNA]</scope>
    <source>
        <strain evidence="7">ATCC 49514</strain>
    </source>
</reference>
<keyword evidence="4" id="KW-0804">Transcription</keyword>
<dbReference type="Gene3D" id="3.40.190.10">
    <property type="entry name" value="Periplasmic binding protein-like II"/>
    <property type="match status" value="2"/>
</dbReference>
<dbReference type="InterPro" id="IPR000847">
    <property type="entry name" value="LysR_HTH_N"/>
</dbReference>
<dbReference type="Gene3D" id="1.10.10.10">
    <property type="entry name" value="Winged helix-like DNA-binding domain superfamily/Winged helix DNA-binding domain"/>
    <property type="match status" value="1"/>
</dbReference>
<dbReference type="PRINTS" id="PR00039">
    <property type="entry name" value="HTHLYSR"/>
</dbReference>
<evidence type="ECO:0000256" key="1">
    <source>
        <dbReference type="ARBA" id="ARBA00009437"/>
    </source>
</evidence>
<dbReference type="SUPFAM" id="SSF53850">
    <property type="entry name" value="Periplasmic binding protein-like II"/>
    <property type="match status" value="1"/>
</dbReference>
<dbReference type="Proteomes" id="UP000234382">
    <property type="component" value="Unassembled WGS sequence"/>
</dbReference>
<evidence type="ECO:0000256" key="2">
    <source>
        <dbReference type="ARBA" id="ARBA00023015"/>
    </source>
</evidence>
<evidence type="ECO:0000256" key="4">
    <source>
        <dbReference type="ARBA" id="ARBA00023163"/>
    </source>
</evidence>
<evidence type="ECO:0000256" key="3">
    <source>
        <dbReference type="ARBA" id="ARBA00023125"/>
    </source>
</evidence>
<protein>
    <submittedName>
        <fullName evidence="6">DNA-binding transcriptional regulator, LysR family</fullName>
    </submittedName>
</protein>
<dbReference type="InterPro" id="IPR037402">
    <property type="entry name" value="YidZ_PBP2"/>
</dbReference>
<feature type="domain" description="HTH lysR-type" evidence="5">
    <location>
        <begin position="4"/>
        <end position="61"/>
    </location>
</feature>
<evidence type="ECO:0000313" key="7">
    <source>
        <dbReference type="Proteomes" id="UP000234382"/>
    </source>
</evidence>
<dbReference type="Pfam" id="PF03466">
    <property type="entry name" value="LysR_substrate"/>
    <property type="match status" value="1"/>
</dbReference>
<dbReference type="GO" id="GO:0003677">
    <property type="term" value="F:DNA binding"/>
    <property type="evidence" value="ECO:0007669"/>
    <property type="project" value="UniProtKB-KW"/>
</dbReference>
<dbReference type="GO" id="GO:0003700">
    <property type="term" value="F:DNA-binding transcription factor activity"/>
    <property type="evidence" value="ECO:0007669"/>
    <property type="project" value="InterPro"/>
</dbReference>
<dbReference type="PANTHER" id="PTHR30118">
    <property type="entry name" value="HTH-TYPE TRANSCRIPTIONAL REGULATOR LEUO-RELATED"/>
    <property type="match status" value="1"/>
</dbReference>
<name>A0A2H1JAY9_9MICO</name>
<sequence>MTAIDLNLIRVFVIVYETRNLTLTAEELYVTQSAISQSLGRLRKHFGDPLFERVGRRMEPTPVAQDAYLDMRAALDNIDTALGRVQRFDPSTSDKVFRIALSELGEIGWMGNILDEVRMTAPNVRIESIALDQSRFVDWLERGFVGVAVAPADLSGGFVRTRVKDQTYIAVMSRQTPGGEEPLTLERFSALPRISVSGDSAADLLETAERQAGVSRNPAATVERFAALPSLLLSNPGHIAVIPRPIAEGWAHVWNLELHDLPFEVPAVRLHVCRRSTAQGQGALDWFYATVIRAVVATPADFGSIHIDGS</sequence>
<keyword evidence="2" id="KW-0805">Transcription regulation</keyword>
<dbReference type="PANTHER" id="PTHR30118:SF15">
    <property type="entry name" value="TRANSCRIPTIONAL REGULATORY PROTEIN"/>
    <property type="match status" value="1"/>
</dbReference>
<dbReference type="InterPro" id="IPR050389">
    <property type="entry name" value="LysR-type_TF"/>
</dbReference>
<proteinExistence type="inferred from homology"/>
<gene>
    <name evidence="6" type="ORF">BI49514_01789</name>
</gene>
<dbReference type="PROSITE" id="PS50931">
    <property type="entry name" value="HTH_LYSR"/>
    <property type="match status" value="1"/>
</dbReference>
<organism evidence="6 7">
    <name type="scientific">Brevibacterium iodinum ATCC 49514</name>
    <dbReference type="NCBI Taxonomy" id="1255616"/>
    <lineage>
        <taxon>Bacteria</taxon>
        <taxon>Bacillati</taxon>
        <taxon>Actinomycetota</taxon>
        <taxon>Actinomycetes</taxon>
        <taxon>Micrococcales</taxon>
        <taxon>Brevibacteriaceae</taxon>
        <taxon>Brevibacterium</taxon>
    </lineage>
</organism>
<evidence type="ECO:0000259" key="5">
    <source>
        <dbReference type="PROSITE" id="PS50931"/>
    </source>
</evidence>
<dbReference type="EMBL" id="FXYX01000010">
    <property type="protein sequence ID" value="SMX84332.1"/>
    <property type="molecule type" value="Genomic_DNA"/>
</dbReference>
<dbReference type="RefSeq" id="WP_167443904.1">
    <property type="nucleotide sequence ID" value="NZ_FXYX01000010.1"/>
</dbReference>
<dbReference type="CDD" id="cd08417">
    <property type="entry name" value="PBP2_Nitroaromatics_like"/>
    <property type="match status" value="1"/>
</dbReference>
<dbReference type="InterPro" id="IPR036388">
    <property type="entry name" value="WH-like_DNA-bd_sf"/>
</dbReference>